<reference evidence="2" key="1">
    <citation type="submission" date="2020-07" db="EMBL/GenBank/DDBJ databases">
        <title>Metabolic diversity and evolutionary history of the archaeal phylum ###Micrarchaeota### uncovered from a freshwater lake metagenome.</title>
        <authorList>
            <person name="Kadnikov V.V."/>
            <person name="Savvichev A.S."/>
            <person name="Mardanov A.V."/>
            <person name="Beletsky A.V."/>
            <person name="Chupakov A.V."/>
            <person name="Kokryatskaya N.M."/>
            <person name="Pimenov N.V."/>
            <person name="Ravin N.V."/>
        </authorList>
    </citation>
    <scope>NUCLEOTIDE SEQUENCE [LARGE SCALE GENOMIC DNA]</scope>
    <source>
        <plasmid evidence="2">psv326-1</plasmid>
    </source>
</reference>
<evidence type="ECO:0000313" key="2">
    <source>
        <dbReference type="Proteomes" id="UP000510821"/>
    </source>
</evidence>
<protein>
    <submittedName>
        <fullName evidence="1">Uncharacterized protein</fullName>
    </submittedName>
</protein>
<evidence type="ECO:0000313" key="1">
    <source>
        <dbReference type="EMBL" id="QLJ53514.1"/>
    </source>
</evidence>
<dbReference type="KEGG" id="flt:Sv326_1339"/>
<organism evidence="1 2">
    <name type="scientific">Fermentimicrarchaeum limneticum</name>
    <dbReference type="NCBI Taxonomy" id="2795018"/>
    <lineage>
        <taxon>Archaea</taxon>
        <taxon>Candidatus Micrarchaeota</taxon>
        <taxon>Candidatus Fermentimicrarchaeales</taxon>
        <taxon>Candidatus Fermentimicrarchaeaceae</taxon>
        <taxon>Candidatus Fermentimicrarchaeum</taxon>
    </lineage>
</organism>
<name>A0A7D5XIU2_FERL1</name>
<dbReference type="EMBL" id="CP058999">
    <property type="protein sequence ID" value="QLJ53514.1"/>
    <property type="molecule type" value="Genomic_DNA"/>
</dbReference>
<keyword evidence="1" id="KW-0614">Plasmid</keyword>
<dbReference type="AlphaFoldDB" id="A0A7D5XIU2"/>
<proteinExistence type="predicted"/>
<gene>
    <name evidence="1" type="ORF">Sv326_1339</name>
</gene>
<geneLocation type="plasmid" evidence="2">
    <name>psv326-1</name>
</geneLocation>
<dbReference type="Proteomes" id="UP000510821">
    <property type="component" value="Plasmid pSv326-1"/>
</dbReference>
<sequence length="118" mass="14636">MKIRFEQGKHNENDRKIFVKTEGEELWTLLQKLFVVRVFRENEWYRWEGNGSSELFRMAMEDILRDTPPQNHDTLFENIAMKYWQQEPKRTEMITEARKLDEKWKIMKKEGRKDWVRI</sequence>
<accession>A0A7D5XIU2</accession>